<evidence type="ECO:0000259" key="11">
    <source>
        <dbReference type="Pfam" id="PF00370"/>
    </source>
</evidence>
<reference evidence="13" key="1">
    <citation type="submission" date="2021-02" db="EMBL/GenBank/DDBJ databases">
        <title>Skermanella TT6 skin isolate.</title>
        <authorList>
            <person name="Lee K."/>
            <person name="Ganzorig M."/>
        </authorList>
    </citation>
    <scope>NUCLEOTIDE SEQUENCE</scope>
    <source>
        <strain evidence="13">TT6</strain>
    </source>
</reference>
<feature type="domain" description="Carbohydrate kinase FGGY C-terminal" evidence="12">
    <location>
        <begin position="253"/>
        <end position="435"/>
    </location>
</feature>
<evidence type="ECO:0000256" key="7">
    <source>
        <dbReference type="ARBA" id="ARBA00023277"/>
    </source>
</evidence>
<dbReference type="Proteomes" id="UP000595197">
    <property type="component" value="Chromosome"/>
</dbReference>
<dbReference type="InterPro" id="IPR043129">
    <property type="entry name" value="ATPase_NBD"/>
</dbReference>
<feature type="active site" description="Proton acceptor" evidence="8">
    <location>
        <position position="236"/>
    </location>
</feature>
<dbReference type="NCBIfam" id="TIGR01312">
    <property type="entry name" value="XylB"/>
    <property type="match status" value="1"/>
</dbReference>
<feature type="domain" description="Carbohydrate kinase FGGY N-terminal" evidence="11">
    <location>
        <begin position="1"/>
        <end position="243"/>
    </location>
</feature>
<feature type="binding site" evidence="8">
    <location>
        <begin position="79"/>
        <end position="80"/>
    </location>
    <ligand>
        <name>substrate</name>
    </ligand>
</feature>
<accession>A0ABX7BF88</accession>
<keyword evidence="3 8" id="KW-0808">Transferase</keyword>
<dbReference type="InterPro" id="IPR018484">
    <property type="entry name" value="FGGY_N"/>
</dbReference>
<dbReference type="Pfam" id="PF02782">
    <property type="entry name" value="FGGY_C"/>
    <property type="match status" value="1"/>
</dbReference>
<evidence type="ECO:0000256" key="2">
    <source>
        <dbReference type="ARBA" id="ARBA00022629"/>
    </source>
</evidence>
<comment type="similarity">
    <text evidence="1 8 9">Belongs to the FGGY kinase family.</text>
</comment>
<dbReference type="PIRSF" id="PIRSF000538">
    <property type="entry name" value="GlpK"/>
    <property type="match status" value="1"/>
</dbReference>
<keyword evidence="4 8" id="KW-0547">Nucleotide-binding</keyword>
<evidence type="ECO:0000256" key="5">
    <source>
        <dbReference type="ARBA" id="ARBA00022777"/>
    </source>
</evidence>
<dbReference type="HAMAP" id="MF_02220">
    <property type="entry name" value="XylB"/>
    <property type="match status" value="1"/>
</dbReference>
<keyword evidence="5 8" id="KW-0418">Kinase</keyword>
<organism evidence="13 14">
    <name type="scientific">Skermanella cutis</name>
    <dbReference type="NCBI Taxonomy" id="2775420"/>
    <lineage>
        <taxon>Bacteria</taxon>
        <taxon>Pseudomonadati</taxon>
        <taxon>Pseudomonadota</taxon>
        <taxon>Alphaproteobacteria</taxon>
        <taxon>Rhodospirillales</taxon>
        <taxon>Azospirillaceae</taxon>
        <taxon>Skermanella</taxon>
    </lineage>
</organism>
<evidence type="ECO:0000256" key="9">
    <source>
        <dbReference type="RuleBase" id="RU003733"/>
    </source>
</evidence>
<proteinExistence type="inferred from homology"/>
<dbReference type="PANTHER" id="PTHR43095">
    <property type="entry name" value="SUGAR KINASE"/>
    <property type="match status" value="1"/>
</dbReference>
<keyword evidence="6 8" id="KW-0067">ATP-binding</keyword>
<dbReference type="Pfam" id="PF00370">
    <property type="entry name" value="FGGY_N"/>
    <property type="match status" value="1"/>
</dbReference>
<dbReference type="InterPro" id="IPR006000">
    <property type="entry name" value="Xylulokinase"/>
</dbReference>
<keyword evidence="14" id="KW-1185">Reference proteome</keyword>
<evidence type="ECO:0000256" key="1">
    <source>
        <dbReference type="ARBA" id="ARBA00009156"/>
    </source>
</evidence>
<comment type="catalytic activity">
    <reaction evidence="8 10">
        <text>D-xylulose + ATP = D-xylulose 5-phosphate + ADP + H(+)</text>
        <dbReference type="Rhea" id="RHEA:10964"/>
        <dbReference type="ChEBI" id="CHEBI:15378"/>
        <dbReference type="ChEBI" id="CHEBI:17140"/>
        <dbReference type="ChEBI" id="CHEBI:30616"/>
        <dbReference type="ChEBI" id="CHEBI:57737"/>
        <dbReference type="ChEBI" id="CHEBI:456216"/>
        <dbReference type="EC" id="2.7.1.17"/>
    </reaction>
</comment>
<evidence type="ECO:0000256" key="4">
    <source>
        <dbReference type="ARBA" id="ARBA00022741"/>
    </source>
</evidence>
<dbReference type="InterPro" id="IPR050406">
    <property type="entry name" value="FGGY_Carb_Kinase"/>
</dbReference>
<evidence type="ECO:0000256" key="3">
    <source>
        <dbReference type="ARBA" id="ARBA00022679"/>
    </source>
</evidence>
<dbReference type="CDD" id="cd07808">
    <property type="entry name" value="ASKHA_NBD_FGGY_EcXK-like"/>
    <property type="match status" value="1"/>
</dbReference>
<dbReference type="GO" id="GO:0004856">
    <property type="term" value="F:D-xylulokinase activity"/>
    <property type="evidence" value="ECO:0007669"/>
    <property type="project" value="UniProtKB-EC"/>
</dbReference>
<evidence type="ECO:0000256" key="6">
    <source>
        <dbReference type="ARBA" id="ARBA00022840"/>
    </source>
</evidence>
<protein>
    <recommendedName>
        <fullName evidence="8 10">Xylulose kinase</fullName>
        <shortName evidence="8 10">Xylulokinase</shortName>
        <ecNumber evidence="8 10">2.7.1.17</ecNumber>
    </recommendedName>
</protein>
<dbReference type="InterPro" id="IPR000577">
    <property type="entry name" value="Carb_kinase_FGGY"/>
</dbReference>
<dbReference type="PROSITE" id="PS00933">
    <property type="entry name" value="FGGY_KINASES_1"/>
    <property type="match status" value="1"/>
</dbReference>
<evidence type="ECO:0000259" key="12">
    <source>
        <dbReference type="Pfam" id="PF02782"/>
    </source>
</evidence>
<evidence type="ECO:0000256" key="10">
    <source>
        <dbReference type="RuleBase" id="RU364073"/>
    </source>
</evidence>
<dbReference type="InterPro" id="IPR018483">
    <property type="entry name" value="Carb_kinase_FGGY_CS"/>
</dbReference>
<feature type="site" description="Important for activity" evidence="8">
    <location>
        <position position="6"/>
    </location>
</feature>
<dbReference type="PROSITE" id="PS00445">
    <property type="entry name" value="FGGY_KINASES_2"/>
    <property type="match status" value="1"/>
</dbReference>
<evidence type="ECO:0000313" key="14">
    <source>
        <dbReference type="Proteomes" id="UP000595197"/>
    </source>
</evidence>
<gene>
    <name evidence="8 10 13" type="primary">xylB</name>
    <name evidence="13" type="ORF">IGS68_14490</name>
</gene>
<name>A0ABX7BF88_9PROT</name>
<dbReference type="EC" id="2.7.1.17" evidence="8 10"/>
<dbReference type="SUPFAM" id="SSF53067">
    <property type="entry name" value="Actin-like ATPase domain"/>
    <property type="match status" value="2"/>
</dbReference>
<dbReference type="EMBL" id="CP067420">
    <property type="protein sequence ID" value="QQP92435.1"/>
    <property type="molecule type" value="Genomic_DNA"/>
</dbReference>
<evidence type="ECO:0000256" key="8">
    <source>
        <dbReference type="HAMAP-Rule" id="MF_02220"/>
    </source>
</evidence>
<keyword evidence="2 8" id="KW-0859">Xylose metabolism</keyword>
<sequence length="491" mass="52005">MFLGIDLGTSGVKAVLVDVEQRVVAQAVAPLIVSRPHPLWSEQDPESWWRATNSVAAELRRGHPAEMAQVTGIGLSGQMHGATLLDGRDRVLRPAILWNDGRSGAECAELTRRMPSLPEIAGNLAMPGFTAPKLLWVARHEPEIFRDVAKVLLPKDYVRLRMTGRYASDMSDSAGTLWLDVARRRWSPELLAATDLDEGEMPELFEGSEPTGLLLPEVASAWGLGDSVEVAGGAGDNAAGAAGVGVLKPGSAFLSLGTSGVLFVANAGFAPNPARGVHAFCHCFPGLWHQMSVILSAASCLAWVTRLTGAPSEAQLLAEVEAADRDTGRLLFLPYLSGERTPHNDPDAKGVFFGLTHDHGRADLARAVLEGVAYAFADGQDVLAEAGTEIGTVSVIGGGARSRLWGRILADVLGRPLTYHKGGEVGPAFGAARLARLSVTGEDTAAVCAAPETDFVIEPDRAATERHASKLTLYRDIYRGLSGLFRGGAST</sequence>
<dbReference type="PANTHER" id="PTHR43095:SF6">
    <property type="entry name" value="XYLULOSE KINASE"/>
    <property type="match status" value="1"/>
</dbReference>
<dbReference type="Gene3D" id="3.30.420.40">
    <property type="match status" value="2"/>
</dbReference>
<comment type="function">
    <text evidence="8">Catalyzes the phosphorylation of D-xylulose to D-xylulose 5-phosphate.</text>
</comment>
<dbReference type="InterPro" id="IPR018485">
    <property type="entry name" value="FGGY_C"/>
</dbReference>
<keyword evidence="7 8" id="KW-0119">Carbohydrate metabolism</keyword>
<evidence type="ECO:0000313" key="13">
    <source>
        <dbReference type="EMBL" id="QQP92435.1"/>
    </source>
</evidence>